<dbReference type="RefSeq" id="XP_046113625.1">
    <property type="nucleotide sequence ID" value="XM_046261771.1"/>
</dbReference>
<gene>
    <name evidence="1" type="ORF">F5Z01DRAFT_631190</name>
</gene>
<protein>
    <submittedName>
        <fullName evidence="1">Uncharacterized protein</fullName>
    </submittedName>
</protein>
<reference evidence="1" key="1">
    <citation type="journal article" date="2021" name="IMA Fungus">
        <title>Genomic characterization of three marine fungi, including Emericellopsis atlantica sp. nov. with signatures of a generalist lifestyle and marine biomass degradation.</title>
        <authorList>
            <person name="Hagestad O.C."/>
            <person name="Hou L."/>
            <person name="Andersen J.H."/>
            <person name="Hansen E.H."/>
            <person name="Altermark B."/>
            <person name="Li C."/>
            <person name="Kuhnert E."/>
            <person name="Cox R.J."/>
            <person name="Crous P.W."/>
            <person name="Spatafora J.W."/>
            <person name="Lail K."/>
            <person name="Amirebrahimi M."/>
            <person name="Lipzen A."/>
            <person name="Pangilinan J."/>
            <person name="Andreopoulos W."/>
            <person name="Hayes R.D."/>
            <person name="Ng V."/>
            <person name="Grigoriev I.V."/>
            <person name="Jackson S.A."/>
            <person name="Sutton T.D.S."/>
            <person name="Dobson A.D.W."/>
            <person name="Rama T."/>
        </authorList>
    </citation>
    <scope>NUCLEOTIDE SEQUENCE</scope>
    <source>
        <strain evidence="1">TS7</strain>
    </source>
</reference>
<keyword evidence="2" id="KW-1185">Reference proteome</keyword>
<dbReference type="GeneID" id="70292674"/>
<comment type="caution">
    <text evidence="1">The sequence shown here is derived from an EMBL/GenBank/DDBJ whole genome shotgun (WGS) entry which is preliminary data.</text>
</comment>
<organism evidence="1 2">
    <name type="scientific">Emericellopsis atlantica</name>
    <dbReference type="NCBI Taxonomy" id="2614577"/>
    <lineage>
        <taxon>Eukaryota</taxon>
        <taxon>Fungi</taxon>
        <taxon>Dikarya</taxon>
        <taxon>Ascomycota</taxon>
        <taxon>Pezizomycotina</taxon>
        <taxon>Sordariomycetes</taxon>
        <taxon>Hypocreomycetidae</taxon>
        <taxon>Hypocreales</taxon>
        <taxon>Bionectriaceae</taxon>
        <taxon>Emericellopsis</taxon>
    </lineage>
</organism>
<proteinExistence type="predicted"/>
<evidence type="ECO:0000313" key="1">
    <source>
        <dbReference type="EMBL" id="KAG9249701.1"/>
    </source>
</evidence>
<dbReference type="AlphaFoldDB" id="A0A9P7ZD35"/>
<dbReference type="EMBL" id="MU251294">
    <property type="protein sequence ID" value="KAG9249701.1"/>
    <property type="molecule type" value="Genomic_DNA"/>
</dbReference>
<dbReference type="Proteomes" id="UP000887229">
    <property type="component" value="Unassembled WGS sequence"/>
</dbReference>
<evidence type="ECO:0000313" key="2">
    <source>
        <dbReference type="Proteomes" id="UP000887229"/>
    </source>
</evidence>
<accession>A0A9P7ZD35</accession>
<name>A0A9P7ZD35_9HYPO</name>
<dbReference type="OrthoDB" id="5068804at2759"/>
<sequence>MDDDGVAFASQRGLLFCKDNVLDHQLIRTVIKSSFSWCALGLYRSIGPARQVCTFESAPDSEMETLIIMLWGRQSKIHFWPDSHHHWLKPVEAANSLLAVARTHLKELGLRPETETLDDGGFTIHDSRVAFEVENGTAITFAVGTKEAMKAWHPMELSARLNHTVNEMESTNFKINVKYASDHEADSAG</sequence>